<organism evidence="2 3">
    <name type="scientific">Cloeon dipterum</name>
    <dbReference type="NCBI Taxonomy" id="197152"/>
    <lineage>
        <taxon>Eukaryota</taxon>
        <taxon>Metazoa</taxon>
        <taxon>Ecdysozoa</taxon>
        <taxon>Arthropoda</taxon>
        <taxon>Hexapoda</taxon>
        <taxon>Insecta</taxon>
        <taxon>Pterygota</taxon>
        <taxon>Palaeoptera</taxon>
        <taxon>Ephemeroptera</taxon>
        <taxon>Pisciforma</taxon>
        <taxon>Baetidae</taxon>
        <taxon>Cloeon</taxon>
    </lineage>
</organism>
<sequence>MHSAKENIVGLDDKRRHLHLLTLQLRLLELELSKINACGGSSSIPSYPSTSRAQNASNVGSIVSIQSGNEASRSGSPLQSVSPAPKLLKSSKSVESNYSGDFDRHPNFLGKSFLLSLADAATQEISRDLEALELETRNINTLLQGKIEALKTETANLKTIKETAKKLDDQLSFKSDQQFFRWLSKFWLGGTERDLRYLKLKIKSDERHQQLKLQFKKSDADVDLLATSNAKMEQQLLNSVASVQKLYEENTNFQTRNKLLSESADKVFQEVDRLQRSISTKRKKTHERGAMKFSLELRNQSLVKHLMDINDATEFNAKKFGLKSIPDIEVRYISLVISVIPQRNLILSAIF</sequence>
<evidence type="ECO:0008006" key="4">
    <source>
        <dbReference type="Google" id="ProtNLM"/>
    </source>
</evidence>
<comment type="caution">
    <text evidence="2">The sequence shown here is derived from an EMBL/GenBank/DDBJ whole genome shotgun (WGS) entry which is preliminary data.</text>
</comment>
<reference evidence="2 3" key="1">
    <citation type="submission" date="2020-04" db="EMBL/GenBank/DDBJ databases">
        <authorList>
            <person name="Alioto T."/>
            <person name="Alioto T."/>
            <person name="Gomez Garrido J."/>
        </authorList>
    </citation>
    <scope>NUCLEOTIDE SEQUENCE [LARGE SCALE GENOMIC DNA]</scope>
</reference>
<gene>
    <name evidence="2" type="ORF">CLODIP_2_CD13826</name>
</gene>
<dbReference type="AlphaFoldDB" id="A0A8S1D158"/>
<evidence type="ECO:0000313" key="3">
    <source>
        <dbReference type="Proteomes" id="UP000494165"/>
    </source>
</evidence>
<evidence type="ECO:0000313" key="2">
    <source>
        <dbReference type="EMBL" id="CAB3374055.1"/>
    </source>
</evidence>
<feature type="compositionally biased region" description="Polar residues" evidence="1">
    <location>
        <begin position="68"/>
        <end position="79"/>
    </location>
</feature>
<evidence type="ECO:0000256" key="1">
    <source>
        <dbReference type="SAM" id="MobiDB-lite"/>
    </source>
</evidence>
<accession>A0A8S1D158</accession>
<proteinExistence type="predicted"/>
<keyword evidence="3" id="KW-1185">Reference proteome</keyword>
<protein>
    <recommendedName>
        <fullName evidence="4">DUF4201 domain-containing protein</fullName>
    </recommendedName>
</protein>
<feature type="region of interest" description="Disordered" evidence="1">
    <location>
        <begin position="68"/>
        <end position="87"/>
    </location>
</feature>
<dbReference type="EMBL" id="CADEPI010000093">
    <property type="protein sequence ID" value="CAB3374055.1"/>
    <property type="molecule type" value="Genomic_DNA"/>
</dbReference>
<name>A0A8S1D158_9INSE</name>
<dbReference type="Proteomes" id="UP000494165">
    <property type="component" value="Unassembled WGS sequence"/>
</dbReference>